<dbReference type="AlphaFoldDB" id="A0A5S9F3G5"/>
<accession>A0A5S9F3G5</accession>
<keyword evidence="2" id="KW-1185">Reference proteome</keyword>
<organism evidence="1 2">
    <name type="scientific">Uabimicrobium amorphum</name>
    <dbReference type="NCBI Taxonomy" id="2596890"/>
    <lineage>
        <taxon>Bacteria</taxon>
        <taxon>Pseudomonadati</taxon>
        <taxon>Planctomycetota</taxon>
        <taxon>Candidatus Uabimicrobiia</taxon>
        <taxon>Candidatus Uabimicrobiales</taxon>
        <taxon>Candidatus Uabimicrobiaceae</taxon>
        <taxon>Candidatus Uabimicrobium</taxon>
    </lineage>
</organism>
<evidence type="ECO:0000313" key="1">
    <source>
        <dbReference type="EMBL" id="BBM84153.1"/>
    </source>
</evidence>
<reference evidence="1 2" key="1">
    <citation type="submission" date="2019-08" db="EMBL/GenBank/DDBJ databases">
        <title>Complete genome sequence of Candidatus Uab amorphum.</title>
        <authorList>
            <person name="Shiratori T."/>
            <person name="Suzuki S."/>
            <person name="Kakizawa Y."/>
            <person name="Ishida K."/>
        </authorList>
    </citation>
    <scope>NUCLEOTIDE SEQUENCE [LARGE SCALE GENOMIC DNA]</scope>
    <source>
        <strain evidence="1 2">SRT547</strain>
    </source>
</reference>
<protein>
    <submittedName>
        <fullName evidence="1">Uncharacterized protein</fullName>
    </submittedName>
</protein>
<gene>
    <name evidence="1" type="ORF">UABAM_02509</name>
</gene>
<dbReference type="KEGG" id="uam:UABAM_02509"/>
<proteinExistence type="predicted"/>
<dbReference type="EMBL" id="AP019860">
    <property type="protein sequence ID" value="BBM84153.1"/>
    <property type="molecule type" value="Genomic_DNA"/>
</dbReference>
<evidence type="ECO:0000313" key="2">
    <source>
        <dbReference type="Proteomes" id="UP000326354"/>
    </source>
</evidence>
<dbReference type="Proteomes" id="UP000326354">
    <property type="component" value="Chromosome"/>
</dbReference>
<name>A0A5S9F3G5_UABAM</name>
<sequence>MMPWRSVIKKSLIHKWKYFVLLVYICGCSCHSELIISSDILSTHDICKDILIQEGFEIAVNKPQYLSTNWKVNLSPYQKKGRKEQTQIQIKPHNAQIKLEVIVAQYINYSTQDYLNETSATWVKSGRNRMREKWLIALIKNKLLLTE</sequence>